<organism evidence="1 2">
    <name type="scientific">Microbacterium profundi</name>
    <dbReference type="NCBI Taxonomy" id="450380"/>
    <lineage>
        <taxon>Bacteria</taxon>
        <taxon>Bacillati</taxon>
        <taxon>Actinomycetota</taxon>
        <taxon>Actinomycetes</taxon>
        <taxon>Micrococcales</taxon>
        <taxon>Microbacteriaceae</taxon>
        <taxon>Microbacterium</taxon>
    </lineage>
</organism>
<dbReference type="Proteomes" id="UP001553715">
    <property type="component" value="Unassembled WGS sequence"/>
</dbReference>
<evidence type="ECO:0008006" key="3">
    <source>
        <dbReference type="Google" id="ProtNLM"/>
    </source>
</evidence>
<dbReference type="Gene3D" id="3.30.70.2330">
    <property type="match status" value="1"/>
</dbReference>
<name>A0ABV3LG93_9MICO</name>
<protein>
    <recommendedName>
        <fullName evidence="3">HIRAN domain-containing protein</fullName>
    </recommendedName>
</protein>
<dbReference type="EMBL" id="JBFBMH010000008">
    <property type="protein sequence ID" value="MEW1974933.1"/>
    <property type="molecule type" value="Genomic_DNA"/>
</dbReference>
<proteinExistence type="predicted"/>
<evidence type="ECO:0000313" key="2">
    <source>
        <dbReference type="Proteomes" id="UP001553715"/>
    </source>
</evidence>
<accession>A0ABV3LG93</accession>
<comment type="caution">
    <text evidence="1">The sequence shown here is derived from an EMBL/GenBank/DDBJ whole genome shotgun (WGS) entry which is preliminary data.</text>
</comment>
<gene>
    <name evidence="1" type="ORF">AB0301_07655</name>
</gene>
<evidence type="ECO:0000313" key="1">
    <source>
        <dbReference type="EMBL" id="MEW1974933.1"/>
    </source>
</evidence>
<keyword evidence="2" id="KW-1185">Reference proteome</keyword>
<sequence length="269" mass="29646">MPSVLEAPIADVVTETELLVVWQQPSSRAMIPVGVLTFDGETYAFEYLPNVAHVAEFRPLLGFRDLAKRYESDELFPLFHERVMDPTRPDFVRVLDELSLDPASATPWEQLVRSGGSSEGDTLQVTPFPRESTEGWTCTALAAGVRYLAKKTVTTTAGQTRLYSDVELEALLDGLVPGQPLRVIAEVGNDYNADAQLFFTEHDEPVGYVPDWLAKLTAPCLHDGTSVRAVVDRVNGLSAGWHLRVLVTLQVGESFADLQSRLDAATHSY</sequence>
<dbReference type="RefSeq" id="WP_366232805.1">
    <property type="nucleotide sequence ID" value="NZ_JBFBMH010000008.1"/>
</dbReference>
<reference evidence="1 2" key="1">
    <citation type="submission" date="2024-06" db="EMBL/GenBank/DDBJ databases">
        <title>The Natural Products Discovery Center: Release of the First 8490 Sequenced Strains for Exploring Actinobacteria Biosynthetic Diversity.</title>
        <authorList>
            <person name="Kalkreuter E."/>
            <person name="Kautsar S.A."/>
            <person name="Yang D."/>
            <person name="Bader C.D."/>
            <person name="Teijaro C.N."/>
            <person name="Fluegel L."/>
            <person name="Davis C.M."/>
            <person name="Simpson J.R."/>
            <person name="Lauterbach L."/>
            <person name="Steele A.D."/>
            <person name="Gui C."/>
            <person name="Meng S."/>
            <person name="Li G."/>
            <person name="Viehrig K."/>
            <person name="Ye F."/>
            <person name="Su P."/>
            <person name="Kiefer A.F."/>
            <person name="Nichols A."/>
            <person name="Cepeda A.J."/>
            <person name="Yan W."/>
            <person name="Fan B."/>
            <person name="Jiang Y."/>
            <person name="Adhikari A."/>
            <person name="Zheng C.-J."/>
            <person name="Schuster L."/>
            <person name="Cowan T.M."/>
            <person name="Smanski M.J."/>
            <person name="Chevrette M.G."/>
            <person name="De Carvalho L.P.S."/>
            <person name="Shen B."/>
        </authorList>
    </citation>
    <scope>NUCLEOTIDE SEQUENCE [LARGE SCALE GENOMIC DNA]</scope>
    <source>
        <strain evidence="1 2">NPDC077434</strain>
    </source>
</reference>